<dbReference type="AlphaFoldDB" id="A0A2H0VA36"/>
<dbReference type="InterPro" id="IPR036286">
    <property type="entry name" value="LexA/Signal_pep-like_sf"/>
</dbReference>
<evidence type="ECO:0000313" key="9">
    <source>
        <dbReference type="Proteomes" id="UP000230922"/>
    </source>
</evidence>
<comment type="caution">
    <text evidence="8">The sequence shown here is derived from an EMBL/GenBank/DDBJ whole genome shotgun (WGS) entry which is preliminary data.</text>
</comment>
<feature type="domain" description="Peptidase S26" evidence="7">
    <location>
        <begin position="41"/>
        <end position="201"/>
    </location>
</feature>
<reference evidence="9" key="1">
    <citation type="submission" date="2017-09" db="EMBL/GenBank/DDBJ databases">
        <title>Depth-based differentiation of microbial function through sediment-hosted aquifers and enrichment of novel symbionts in the deep terrestrial subsurface.</title>
        <authorList>
            <person name="Probst A.J."/>
            <person name="Ladd B."/>
            <person name="Jarett J.K."/>
            <person name="Geller-Mcgrath D.E."/>
            <person name="Sieber C.M.K."/>
            <person name="Emerson J.B."/>
            <person name="Anantharaman K."/>
            <person name="Thomas B.C."/>
            <person name="Malmstrom R."/>
            <person name="Stieglmeier M."/>
            <person name="Klingl A."/>
            <person name="Woyke T."/>
            <person name="Ryan C.M."/>
            <person name="Banfield J.F."/>
        </authorList>
    </citation>
    <scope>NUCLEOTIDE SEQUENCE [LARGE SCALE GENOMIC DNA]</scope>
</reference>
<evidence type="ECO:0000256" key="1">
    <source>
        <dbReference type="ARBA" id="ARBA00000677"/>
    </source>
</evidence>
<dbReference type="PANTHER" id="PTHR43390:SF1">
    <property type="entry name" value="CHLOROPLAST PROCESSING PEPTIDASE"/>
    <property type="match status" value="1"/>
</dbReference>
<gene>
    <name evidence="8" type="primary">lepB</name>
    <name evidence="8" type="ORF">COT92_03605</name>
</gene>
<feature type="transmembrane region" description="Helical" evidence="6">
    <location>
        <begin position="36"/>
        <end position="61"/>
    </location>
</feature>
<keyword evidence="6" id="KW-1133">Transmembrane helix</keyword>
<accession>A0A2H0VA36</accession>
<dbReference type="GO" id="GO:0004252">
    <property type="term" value="F:serine-type endopeptidase activity"/>
    <property type="evidence" value="ECO:0007669"/>
    <property type="project" value="InterPro"/>
</dbReference>
<dbReference type="GO" id="GO:0016020">
    <property type="term" value="C:membrane"/>
    <property type="evidence" value="ECO:0007669"/>
    <property type="project" value="UniProtKB-SubCell"/>
</dbReference>
<dbReference type="SUPFAM" id="SSF51306">
    <property type="entry name" value="LexA/Signal peptidase"/>
    <property type="match status" value="1"/>
</dbReference>
<dbReference type="NCBIfam" id="TIGR02227">
    <property type="entry name" value="sigpep_I_bact"/>
    <property type="match status" value="1"/>
</dbReference>
<evidence type="ECO:0000259" key="7">
    <source>
        <dbReference type="Pfam" id="PF10502"/>
    </source>
</evidence>
<evidence type="ECO:0000256" key="4">
    <source>
        <dbReference type="ARBA" id="ARBA00022801"/>
    </source>
</evidence>
<feature type="active site" evidence="5">
    <location>
        <position position="71"/>
    </location>
</feature>
<evidence type="ECO:0000313" key="8">
    <source>
        <dbReference type="EMBL" id="PIR95966.1"/>
    </source>
</evidence>
<sequence>MGKCRVKLPPYLISLMETERNQNQTPKPENSPLKEIALFFWDLVKIVLVALIIIIPFRVLVAEPFVVSGSSMLPNFHNKDYLIIDRVSYKFKEPQRGDVIVLKFPKDTSQYFIKRIVGLPGEQIKFEQGSVVIVNKEYPGGMPLKESYLETSGQTLGKNEAVNLGSGEYYVLGDNRTASSDSRVWGILPTDDIVGKVWLRVFPLNNFGWFETPEYDF</sequence>
<protein>
    <recommendedName>
        <fullName evidence="3 6">Signal peptidase I</fullName>
        <ecNumber evidence="3 6">3.4.21.89</ecNumber>
    </recommendedName>
</protein>
<name>A0A2H0VA36_9BACT</name>
<dbReference type="CDD" id="cd06530">
    <property type="entry name" value="S26_SPase_I"/>
    <property type="match status" value="1"/>
</dbReference>
<dbReference type="GO" id="GO:0006465">
    <property type="term" value="P:signal peptide processing"/>
    <property type="evidence" value="ECO:0007669"/>
    <property type="project" value="InterPro"/>
</dbReference>
<evidence type="ECO:0000256" key="5">
    <source>
        <dbReference type="PIRSR" id="PIRSR600223-1"/>
    </source>
</evidence>
<keyword evidence="6" id="KW-0812">Transmembrane</keyword>
<dbReference type="EMBL" id="PFAK01000060">
    <property type="protein sequence ID" value="PIR95966.1"/>
    <property type="molecule type" value="Genomic_DNA"/>
</dbReference>
<dbReference type="GO" id="GO:0009003">
    <property type="term" value="F:signal peptidase activity"/>
    <property type="evidence" value="ECO:0007669"/>
    <property type="project" value="UniProtKB-EC"/>
</dbReference>
<dbReference type="PRINTS" id="PR00727">
    <property type="entry name" value="LEADERPTASE"/>
</dbReference>
<keyword evidence="6" id="KW-0472">Membrane</keyword>
<dbReference type="InterPro" id="IPR019757">
    <property type="entry name" value="Pept_S26A_signal_pept_1_Lys-AS"/>
</dbReference>
<dbReference type="Gene3D" id="2.10.109.10">
    <property type="entry name" value="Umud Fragment, subunit A"/>
    <property type="match status" value="1"/>
</dbReference>
<comment type="subcellular location">
    <subcellularLocation>
        <location evidence="6">Membrane</location>
        <topology evidence="6">Single-pass type II membrane protein</topology>
    </subcellularLocation>
</comment>
<dbReference type="Pfam" id="PF10502">
    <property type="entry name" value="Peptidase_S26"/>
    <property type="match status" value="1"/>
</dbReference>
<evidence type="ECO:0000256" key="3">
    <source>
        <dbReference type="ARBA" id="ARBA00013208"/>
    </source>
</evidence>
<keyword evidence="4 6" id="KW-0378">Hydrolase</keyword>
<dbReference type="InterPro" id="IPR000223">
    <property type="entry name" value="Pept_S26A_signal_pept_1"/>
</dbReference>
<feature type="active site" evidence="5">
    <location>
        <position position="114"/>
    </location>
</feature>
<dbReference type="PROSITE" id="PS00760">
    <property type="entry name" value="SPASE_I_2"/>
    <property type="match status" value="1"/>
</dbReference>
<proteinExistence type="inferred from homology"/>
<dbReference type="Proteomes" id="UP000230922">
    <property type="component" value="Unassembled WGS sequence"/>
</dbReference>
<keyword evidence="6" id="KW-0645">Protease</keyword>
<comment type="catalytic activity">
    <reaction evidence="1 6">
        <text>Cleavage of hydrophobic, N-terminal signal or leader sequences from secreted and periplasmic proteins.</text>
        <dbReference type="EC" id="3.4.21.89"/>
    </reaction>
</comment>
<comment type="similarity">
    <text evidence="2 6">Belongs to the peptidase S26 family.</text>
</comment>
<dbReference type="InterPro" id="IPR019533">
    <property type="entry name" value="Peptidase_S26"/>
</dbReference>
<dbReference type="PANTHER" id="PTHR43390">
    <property type="entry name" value="SIGNAL PEPTIDASE I"/>
    <property type="match status" value="1"/>
</dbReference>
<dbReference type="InterPro" id="IPR019758">
    <property type="entry name" value="Pept_S26A_signal_pept_1_CS"/>
</dbReference>
<evidence type="ECO:0000256" key="6">
    <source>
        <dbReference type="RuleBase" id="RU362042"/>
    </source>
</evidence>
<dbReference type="EC" id="3.4.21.89" evidence="3 6"/>
<organism evidence="8 9">
    <name type="scientific">Candidatus Doudnabacteria bacterium CG10_big_fil_rev_8_21_14_0_10_42_18</name>
    <dbReference type="NCBI Taxonomy" id="1974552"/>
    <lineage>
        <taxon>Bacteria</taxon>
        <taxon>Candidatus Doudnaibacteriota</taxon>
    </lineage>
</organism>
<evidence type="ECO:0000256" key="2">
    <source>
        <dbReference type="ARBA" id="ARBA00009370"/>
    </source>
</evidence>
<dbReference type="PROSITE" id="PS00761">
    <property type="entry name" value="SPASE_I_3"/>
    <property type="match status" value="1"/>
</dbReference>